<dbReference type="SUPFAM" id="SSF53474">
    <property type="entry name" value="alpha/beta-Hydrolases"/>
    <property type="match status" value="1"/>
</dbReference>
<dbReference type="Pfam" id="PF13424">
    <property type="entry name" value="TPR_12"/>
    <property type="match status" value="1"/>
</dbReference>
<dbReference type="EMBL" id="CABFNS010000406">
    <property type="protein sequence ID" value="VUC21523.1"/>
    <property type="molecule type" value="Genomic_DNA"/>
</dbReference>
<organism evidence="1 2">
    <name type="scientific">Bionectria ochroleuca</name>
    <name type="common">Gliocladium roseum</name>
    <dbReference type="NCBI Taxonomy" id="29856"/>
    <lineage>
        <taxon>Eukaryota</taxon>
        <taxon>Fungi</taxon>
        <taxon>Dikarya</taxon>
        <taxon>Ascomycota</taxon>
        <taxon>Pezizomycotina</taxon>
        <taxon>Sordariomycetes</taxon>
        <taxon>Hypocreomycetidae</taxon>
        <taxon>Hypocreales</taxon>
        <taxon>Bionectriaceae</taxon>
        <taxon>Clonostachys</taxon>
    </lineage>
</organism>
<dbReference type="InterPro" id="IPR027417">
    <property type="entry name" value="P-loop_NTPase"/>
</dbReference>
<dbReference type="InterPro" id="IPR011990">
    <property type="entry name" value="TPR-like_helical_dom_sf"/>
</dbReference>
<dbReference type="PANTHER" id="PTHR46082:SF6">
    <property type="entry name" value="AAA+ ATPASE DOMAIN-CONTAINING PROTEIN-RELATED"/>
    <property type="match status" value="1"/>
</dbReference>
<dbReference type="SUPFAM" id="SSF48452">
    <property type="entry name" value="TPR-like"/>
    <property type="match status" value="2"/>
</dbReference>
<evidence type="ECO:0000313" key="2">
    <source>
        <dbReference type="Proteomes" id="UP000766486"/>
    </source>
</evidence>
<gene>
    <name evidence="1" type="ORF">CLO192961_LOCUS57520</name>
</gene>
<dbReference type="InterPro" id="IPR029058">
    <property type="entry name" value="AB_hydrolase_fold"/>
</dbReference>
<dbReference type="Gene3D" id="1.25.40.10">
    <property type="entry name" value="Tetratricopeptide repeat domain"/>
    <property type="match status" value="2"/>
</dbReference>
<dbReference type="SUPFAM" id="SSF52540">
    <property type="entry name" value="P-loop containing nucleoside triphosphate hydrolases"/>
    <property type="match status" value="1"/>
</dbReference>
<dbReference type="Gene3D" id="3.40.50.300">
    <property type="entry name" value="P-loop containing nucleotide triphosphate hydrolases"/>
    <property type="match status" value="1"/>
</dbReference>
<dbReference type="InterPro" id="IPR053137">
    <property type="entry name" value="NLR-like"/>
</dbReference>
<name>A0ABY6TSA9_BIOOC</name>
<dbReference type="PANTHER" id="PTHR46082">
    <property type="entry name" value="ATP/GTP-BINDING PROTEIN-RELATED"/>
    <property type="match status" value="1"/>
</dbReference>
<dbReference type="Gene3D" id="3.40.50.1820">
    <property type="entry name" value="alpha/beta hydrolase"/>
    <property type="match status" value="1"/>
</dbReference>
<dbReference type="Proteomes" id="UP000766486">
    <property type="component" value="Unassembled WGS sequence"/>
</dbReference>
<comment type="caution">
    <text evidence="1">The sequence shown here is derived from an EMBL/GenBank/DDBJ whole genome shotgun (WGS) entry which is preliminary data.</text>
</comment>
<feature type="non-terminal residue" evidence="1">
    <location>
        <position position="1"/>
    </location>
</feature>
<dbReference type="Pfam" id="PF13374">
    <property type="entry name" value="TPR_10"/>
    <property type="match status" value="1"/>
</dbReference>
<protein>
    <recommendedName>
        <fullName evidence="3">NB-ARC domain-containing protein</fullName>
    </recommendedName>
</protein>
<evidence type="ECO:0000313" key="1">
    <source>
        <dbReference type="EMBL" id="VUC21523.1"/>
    </source>
</evidence>
<reference evidence="1 2" key="1">
    <citation type="submission" date="2019-06" db="EMBL/GenBank/DDBJ databases">
        <authorList>
            <person name="Broberg M."/>
        </authorList>
    </citation>
    <scope>NUCLEOTIDE SEQUENCE [LARGE SCALE GENOMIC DNA]</scope>
</reference>
<keyword evidence="2" id="KW-1185">Reference proteome</keyword>
<proteinExistence type="predicted"/>
<accession>A0ABY6TSA9</accession>
<sequence length="838" mass="94833">PLRQLYPKDGDTSVEEKVDIIAVHGLNPRNKKDEAHAWDTWRSADGRLWLRDDLPKILPDARIFLYRYNATAVYGSDQGTFSDKADELLEAIRAERDDIQNRPIIFLGHSMGGLLIKQALINAHNNPNGIGFFATPHRGVCRFGLGITDQDNLKLVIRNVKDLYVNAIKIDTLHDANHVVIEGPETGLNSPGSNQPLHLLPFLENRKFTGRESVLKDIRQSFFVEGRTRVALDGLGGIGKTQVALQFAYWVKKNKPEYSIFWVPALSSTSFGQAYDEISNKLQVRKATPDQDVRDSVRLYLTSHESGKWIMIVDNADDKSLIYGTSGRSGRIEYLPVREDGLILLTSRTQEISTSFAGSDKSLIRKAILRDKKLVAELLKELTHTPLAIVQAAAYFNKNRQLSLKRYLSLLKSTNKSEMSIMSIEFSDPARYRGTSSAILSTWLISFDQILETEPRAADLLMFMSWVEPRAIARSMLPGFDKPEEFEGAISTQCGYSFISQREGDQLLDMHRLVHLATQSWIKSQGKMEQTIEKARNQSDSWRPFLPHGLRLLSQRQTCPLVERIGVCRKVGLSLLHEGRHKEALPYIIEAADWAKEHLFEADHLRLKTDFALACAYLIHRRVKEATNIIERVVSIQKQTLTEDDTFRLESEYVLACAYVENHRAKEATDLLEHVVSIKKQTLAEDHYDRLVSEDLLACAYFSNRRPREAIDILKKIKKMPAEGGANRLASENMLAQAYFADGYVKEAINIPEKVVSTSKQTMAEDDYRRTIVEHNLANAYLADGRVKEATDILEKVVSIRKQTLAEDDPERLASERLLSRAYLAGSRPREASGCVVL</sequence>
<evidence type="ECO:0008006" key="3">
    <source>
        <dbReference type="Google" id="ProtNLM"/>
    </source>
</evidence>